<dbReference type="PROSITE" id="PS51462">
    <property type="entry name" value="NUDIX"/>
    <property type="match status" value="1"/>
</dbReference>
<dbReference type="PANTHER" id="PTHR11839">
    <property type="entry name" value="UDP/ADP-SUGAR PYROPHOSPHATASE"/>
    <property type="match status" value="1"/>
</dbReference>
<dbReference type="SUPFAM" id="SSF55811">
    <property type="entry name" value="Nudix"/>
    <property type="match status" value="1"/>
</dbReference>
<comment type="cofactor">
    <cofactor evidence="2">
        <name>Mg(2+)</name>
        <dbReference type="ChEBI" id="CHEBI:18420"/>
    </cofactor>
</comment>
<comment type="cofactor">
    <cofactor evidence="1">
        <name>Mn(2+)</name>
        <dbReference type="ChEBI" id="CHEBI:29035"/>
    </cofactor>
</comment>
<organism evidence="6 7">
    <name type="scientific">Ancylobacter novellus (strain ATCC 8093 / DSM 506 / JCM 20403 / CCM 1077 / IAM 12100 / NBRC 12443 / NCIMB 10456)</name>
    <name type="common">Starkeya novella</name>
    <dbReference type="NCBI Taxonomy" id="639283"/>
    <lineage>
        <taxon>Bacteria</taxon>
        <taxon>Pseudomonadati</taxon>
        <taxon>Pseudomonadota</taxon>
        <taxon>Alphaproteobacteria</taxon>
        <taxon>Hyphomicrobiales</taxon>
        <taxon>Xanthobacteraceae</taxon>
        <taxon>Ancylobacter</taxon>
    </lineage>
</organism>
<dbReference type="AlphaFoldDB" id="D7A9E2"/>
<dbReference type="eggNOG" id="COG0494">
    <property type="taxonomic scope" value="Bacteria"/>
</dbReference>
<dbReference type="GO" id="GO:0034432">
    <property type="term" value="F:bis(5'-adenosyl)-pentaphosphatase activity"/>
    <property type="evidence" value="ECO:0007669"/>
    <property type="project" value="TreeGrafter"/>
</dbReference>
<gene>
    <name evidence="4" type="primary">rppH</name>
    <name evidence="4" type="synonym">nudH</name>
    <name evidence="6" type="ordered locus">Snov_3430</name>
</gene>
<comment type="similarity">
    <text evidence="4">Belongs to the Nudix hydrolase family. RppH subfamily.</text>
</comment>
<dbReference type="CDD" id="cd03671">
    <property type="entry name" value="NUDIX_Ap4A_hydrolase_plant_like"/>
    <property type="match status" value="1"/>
</dbReference>
<accession>D7A9E2</accession>
<dbReference type="EMBL" id="CP002026">
    <property type="protein sequence ID" value="ADH90704.1"/>
    <property type="molecule type" value="Genomic_DNA"/>
</dbReference>
<dbReference type="PROSITE" id="PS00893">
    <property type="entry name" value="NUDIX_BOX"/>
    <property type="match status" value="1"/>
</dbReference>
<dbReference type="GO" id="GO:0006753">
    <property type="term" value="P:nucleoside phosphate metabolic process"/>
    <property type="evidence" value="ECO:0007669"/>
    <property type="project" value="TreeGrafter"/>
</dbReference>
<feature type="domain" description="Nudix hydrolase" evidence="5">
    <location>
        <begin position="23"/>
        <end position="175"/>
    </location>
</feature>
<dbReference type="PANTHER" id="PTHR11839:SF22">
    <property type="entry name" value="NUDIX HYDROLASE 26, CHLOROPLASTIC"/>
    <property type="match status" value="1"/>
</dbReference>
<dbReference type="STRING" id="639283.Snov_3430"/>
<evidence type="ECO:0000313" key="6">
    <source>
        <dbReference type="EMBL" id="ADH90704.1"/>
    </source>
</evidence>
<evidence type="ECO:0000256" key="1">
    <source>
        <dbReference type="ARBA" id="ARBA00001936"/>
    </source>
</evidence>
<keyword evidence="3 4" id="KW-0378">Hydrolase</keyword>
<dbReference type="Gene3D" id="3.90.79.10">
    <property type="entry name" value="Nucleoside Triphosphate Pyrophosphohydrolase"/>
    <property type="match status" value="1"/>
</dbReference>
<dbReference type="HAMAP" id="MF_00298">
    <property type="entry name" value="Nudix_RppH"/>
    <property type="match status" value="1"/>
</dbReference>
<evidence type="ECO:0000259" key="5">
    <source>
        <dbReference type="PROSITE" id="PS51462"/>
    </source>
</evidence>
<feature type="short sequence motif" description="Nudix box" evidence="4">
    <location>
        <begin position="62"/>
        <end position="83"/>
    </location>
</feature>
<sequence>MAYHDARSFPIPVAAMIPFDQLPYRPCVGVVLVNRDGLVFLGQRVGGPEHVDAHHSWQMPQGGIDDGESPEEAALRELYEETNVSSVEPLKTAAEWFAYDLPEPIAREAWKGRYRGQKQKWIALRFLGEDGEIDIHQPGGGQHKPEFINWRWERLERTPSLIIPFKRAVYEHVVREFEPVATPAE</sequence>
<dbReference type="KEGG" id="sno:Snov_3430"/>
<dbReference type="InterPro" id="IPR015797">
    <property type="entry name" value="NUDIX_hydrolase-like_dom_sf"/>
</dbReference>
<dbReference type="GO" id="GO:0019693">
    <property type="term" value="P:ribose phosphate metabolic process"/>
    <property type="evidence" value="ECO:0007669"/>
    <property type="project" value="TreeGrafter"/>
</dbReference>
<dbReference type="Proteomes" id="UP000006633">
    <property type="component" value="Chromosome"/>
</dbReference>
<dbReference type="InterPro" id="IPR020476">
    <property type="entry name" value="Nudix_hydrolase"/>
</dbReference>
<dbReference type="InterPro" id="IPR022927">
    <property type="entry name" value="RppH"/>
</dbReference>
<evidence type="ECO:0000313" key="7">
    <source>
        <dbReference type="Proteomes" id="UP000006633"/>
    </source>
</evidence>
<evidence type="ECO:0000256" key="2">
    <source>
        <dbReference type="ARBA" id="ARBA00001946"/>
    </source>
</evidence>
<dbReference type="PRINTS" id="PR00502">
    <property type="entry name" value="NUDIXFAMILY"/>
</dbReference>
<dbReference type="NCBIfam" id="NF001938">
    <property type="entry name" value="PRK00714.1-5"/>
    <property type="match status" value="1"/>
</dbReference>
<dbReference type="InterPro" id="IPR020084">
    <property type="entry name" value="NUDIX_hydrolase_CS"/>
</dbReference>
<protein>
    <recommendedName>
        <fullName evidence="4">RNA pyrophosphohydrolase</fullName>
        <ecNumber evidence="4">3.6.1.-</ecNumber>
    </recommendedName>
    <alternativeName>
        <fullName evidence="4">(Di)nucleoside polyphosphate hydrolase</fullName>
    </alternativeName>
</protein>
<proteinExistence type="inferred from homology"/>
<evidence type="ECO:0000256" key="4">
    <source>
        <dbReference type="HAMAP-Rule" id="MF_00298"/>
    </source>
</evidence>
<name>D7A9E2_ANCN5</name>
<comment type="cofactor">
    <cofactor evidence="4">
        <name>a divalent metal cation</name>
        <dbReference type="ChEBI" id="CHEBI:60240"/>
    </cofactor>
</comment>
<dbReference type="InterPro" id="IPR000086">
    <property type="entry name" value="NUDIX_hydrolase_dom"/>
</dbReference>
<dbReference type="Pfam" id="PF00293">
    <property type="entry name" value="NUDIX"/>
    <property type="match status" value="1"/>
</dbReference>
<evidence type="ECO:0000256" key="3">
    <source>
        <dbReference type="ARBA" id="ARBA00022801"/>
    </source>
</evidence>
<keyword evidence="7" id="KW-1185">Reference proteome</keyword>
<dbReference type="HOGENOM" id="CLU_087195_3_0_5"/>
<dbReference type="GO" id="GO:0008893">
    <property type="term" value="F:guanosine-3',5'-bis(diphosphate) 3'-diphosphatase activity"/>
    <property type="evidence" value="ECO:0007669"/>
    <property type="project" value="TreeGrafter"/>
</dbReference>
<reference evidence="6 7" key="1">
    <citation type="journal article" date="2012" name="Stand. Genomic Sci.">
        <title>Complete genome sequence of the facultatively chemolithoautotrophic and methylotrophic alpha Proteobacterium Starkeya novella type strain (ATCC 8093(T)).</title>
        <authorList>
            <person name="Kappler U."/>
            <person name="Davenport K."/>
            <person name="Beatson S."/>
            <person name="Lucas S."/>
            <person name="Lapidus A."/>
            <person name="Copeland A."/>
            <person name="Berry K.W."/>
            <person name="Glavina Del Rio T."/>
            <person name="Hammon N."/>
            <person name="Dalin E."/>
            <person name="Tice H."/>
            <person name="Pitluck S."/>
            <person name="Richardson P."/>
            <person name="Bruce D."/>
            <person name="Goodwin L.A."/>
            <person name="Han C."/>
            <person name="Tapia R."/>
            <person name="Detter J.C."/>
            <person name="Chang Y.J."/>
            <person name="Jeffries C.D."/>
            <person name="Land M."/>
            <person name="Hauser L."/>
            <person name="Kyrpides N.C."/>
            <person name="Goker M."/>
            <person name="Ivanova N."/>
            <person name="Klenk H.P."/>
            <person name="Woyke T."/>
        </authorList>
    </citation>
    <scope>NUCLEOTIDE SEQUENCE [LARGE SCALE GENOMIC DNA]</scope>
    <source>
        <strain evidence="7">ATCC 8093 / DSM 506 / JCM 20403 / CCM 1077 / IAM 12100 / NBRC 12443 / NCIMB 10456</strain>
    </source>
</reference>
<dbReference type="EC" id="3.6.1.-" evidence="4"/>
<comment type="function">
    <text evidence="4">Accelerates the degradation of transcripts by removing pyrophosphate from the 5'-end of triphosphorylated RNA, leading to a more labile monophosphorylated state that can stimulate subsequent ribonuclease cleavage.</text>
</comment>